<dbReference type="EnsemblMetazoa" id="CJA19092.1">
    <property type="protein sequence ID" value="CJA19092.1"/>
    <property type="gene ID" value="WBGene00138296"/>
</dbReference>
<dbReference type="PANTHER" id="PTHR12087">
    <property type="entry name" value="ORIGIN RECOGNITION COMPLEX SUBUNIT 4"/>
    <property type="match status" value="1"/>
</dbReference>
<proteinExistence type="predicted"/>
<dbReference type="InterPro" id="IPR027417">
    <property type="entry name" value="P-loop_NTPase"/>
</dbReference>
<dbReference type="Proteomes" id="UP000005237">
    <property type="component" value="Unassembled WGS sequence"/>
</dbReference>
<dbReference type="OMA" id="CFMDAEH"/>
<evidence type="ECO:0000313" key="1">
    <source>
        <dbReference type="EnsemblMetazoa" id="CJA19092.1"/>
    </source>
</evidence>
<dbReference type="GO" id="GO:0005664">
    <property type="term" value="C:nuclear origin of replication recognition complex"/>
    <property type="evidence" value="ECO:0007669"/>
    <property type="project" value="TreeGrafter"/>
</dbReference>
<dbReference type="AlphaFoldDB" id="A0A8R1I4I7"/>
<dbReference type="GO" id="GO:0006270">
    <property type="term" value="P:DNA replication initiation"/>
    <property type="evidence" value="ECO:0007669"/>
    <property type="project" value="TreeGrafter"/>
</dbReference>
<evidence type="ECO:0008006" key="3">
    <source>
        <dbReference type="Google" id="ProtNLM"/>
    </source>
</evidence>
<keyword evidence="2" id="KW-1185">Reference proteome</keyword>
<protein>
    <recommendedName>
        <fullName evidence="3">Origin recognition complex subunit 4</fullName>
    </recommendedName>
</protein>
<sequence length="387" mass="44787">MLNKTDQAVIGENARRALEMLDNQVIGLAEQERQIDNIVYDFLQSKDGKCALLEGERNCGRESILRRVLEKYKKELRVINAGFVAADPNYQQELAREEDEGFSVFLVRDADKLITPQQQKFLYTMVDKATHFSWLVFFSVSRQDFAQNLQKQATSRIPKMQVSFDATHDYEEFCKAMTEFLMPSGSPCAKNAVYQTFINSLNFKTWLRPIFETSQLVVLKQIAAQLLMLFGYEDENKWTIEDVNKQIKPIVECSLPSYNAKLELLKDQTMRAQCVFFCVWKLLRNKESDGPLVAPKASYRTVFLEFKKLANQYYSSLDVSSDVFVFREIDHLVEMGLLKADESTNVTNTSFRKVWLHINEKIVEDVIKMNKLNLPSTVCDFFVTILK</sequence>
<dbReference type="GO" id="GO:0003688">
    <property type="term" value="F:DNA replication origin binding"/>
    <property type="evidence" value="ECO:0007669"/>
    <property type="project" value="TreeGrafter"/>
</dbReference>
<accession>A0A8R1I4I7</accession>
<dbReference type="InterPro" id="IPR016527">
    <property type="entry name" value="ORC4"/>
</dbReference>
<dbReference type="PANTHER" id="PTHR12087:SF0">
    <property type="entry name" value="ORIGIN RECOGNITION COMPLEX SUBUNIT 4"/>
    <property type="match status" value="1"/>
</dbReference>
<name>A0A8R1I4I7_CAEJA</name>
<reference evidence="2" key="1">
    <citation type="submission" date="2010-08" db="EMBL/GenBank/DDBJ databases">
        <authorList>
            <consortium name="Caenorhabditis japonica Sequencing Consortium"/>
            <person name="Wilson R.K."/>
        </authorList>
    </citation>
    <scope>NUCLEOTIDE SEQUENCE [LARGE SCALE GENOMIC DNA]</scope>
    <source>
        <strain evidence="2">DF5081</strain>
    </source>
</reference>
<evidence type="ECO:0000313" key="2">
    <source>
        <dbReference type="Proteomes" id="UP000005237"/>
    </source>
</evidence>
<organism evidence="1 2">
    <name type="scientific">Caenorhabditis japonica</name>
    <dbReference type="NCBI Taxonomy" id="281687"/>
    <lineage>
        <taxon>Eukaryota</taxon>
        <taxon>Metazoa</taxon>
        <taxon>Ecdysozoa</taxon>
        <taxon>Nematoda</taxon>
        <taxon>Chromadorea</taxon>
        <taxon>Rhabditida</taxon>
        <taxon>Rhabditina</taxon>
        <taxon>Rhabditomorpha</taxon>
        <taxon>Rhabditoidea</taxon>
        <taxon>Rhabditidae</taxon>
        <taxon>Peloderinae</taxon>
        <taxon>Caenorhabditis</taxon>
    </lineage>
</organism>
<reference evidence="1" key="2">
    <citation type="submission" date="2022-06" db="UniProtKB">
        <authorList>
            <consortium name="EnsemblMetazoa"/>
        </authorList>
    </citation>
    <scope>IDENTIFICATION</scope>
    <source>
        <strain evidence="1">DF5081</strain>
    </source>
</reference>
<dbReference type="SUPFAM" id="SSF52540">
    <property type="entry name" value="P-loop containing nucleoside triphosphate hydrolases"/>
    <property type="match status" value="1"/>
</dbReference>